<sequence length="129" mass="13927">MRRALPNWRAWRRARPFWGGLFVVLGGGEILLSELASLPLVIHIGLHGFASYVVPLLLLICGLLLWFHLPLRTFYSVLAILLALGSWITSNLGGFFAGMLLGLIGGSLAFAWVSGGDRRTGTRPGGGRG</sequence>
<accession>A0A6P2BML2</accession>
<comment type="caution">
    <text evidence="2">The sequence shown here is derived from an EMBL/GenBank/DDBJ whole genome shotgun (WGS) entry which is preliminary data.</text>
</comment>
<name>A0A6P2BML2_9ACTN</name>
<feature type="transmembrane region" description="Helical" evidence="1">
    <location>
        <begin position="21"/>
        <end position="42"/>
    </location>
</feature>
<dbReference type="RefSeq" id="WP_145861853.1">
    <property type="nucleotide sequence ID" value="NZ_RPFW01000010.1"/>
</dbReference>
<dbReference type="InterPro" id="IPR046096">
    <property type="entry name" value="DUF6114"/>
</dbReference>
<feature type="transmembrane region" description="Helical" evidence="1">
    <location>
        <begin position="95"/>
        <end position="113"/>
    </location>
</feature>
<evidence type="ECO:0000256" key="1">
    <source>
        <dbReference type="SAM" id="Phobius"/>
    </source>
</evidence>
<gene>
    <name evidence="2" type="ORF">EAS64_39235</name>
</gene>
<keyword evidence="3" id="KW-1185">Reference proteome</keyword>
<feature type="transmembrane region" description="Helical" evidence="1">
    <location>
        <begin position="73"/>
        <end position="89"/>
    </location>
</feature>
<evidence type="ECO:0000313" key="3">
    <source>
        <dbReference type="Proteomes" id="UP000460272"/>
    </source>
</evidence>
<dbReference type="Pfam" id="PF19609">
    <property type="entry name" value="DUF6114"/>
    <property type="match status" value="1"/>
</dbReference>
<feature type="transmembrane region" description="Helical" evidence="1">
    <location>
        <begin position="48"/>
        <end position="66"/>
    </location>
</feature>
<keyword evidence="1" id="KW-0472">Membrane</keyword>
<keyword evidence="1" id="KW-1133">Transmembrane helix</keyword>
<organism evidence="2 3">
    <name type="scientific">Trebonia kvetii</name>
    <dbReference type="NCBI Taxonomy" id="2480626"/>
    <lineage>
        <taxon>Bacteria</taxon>
        <taxon>Bacillati</taxon>
        <taxon>Actinomycetota</taxon>
        <taxon>Actinomycetes</taxon>
        <taxon>Streptosporangiales</taxon>
        <taxon>Treboniaceae</taxon>
        <taxon>Trebonia</taxon>
    </lineage>
</organism>
<dbReference type="Proteomes" id="UP000460272">
    <property type="component" value="Unassembled WGS sequence"/>
</dbReference>
<protein>
    <submittedName>
        <fullName evidence="2">Uncharacterized protein</fullName>
    </submittedName>
</protein>
<keyword evidence="1" id="KW-0812">Transmembrane</keyword>
<evidence type="ECO:0000313" key="2">
    <source>
        <dbReference type="EMBL" id="TVZ00202.1"/>
    </source>
</evidence>
<proteinExistence type="predicted"/>
<reference evidence="2 3" key="1">
    <citation type="submission" date="2018-11" db="EMBL/GenBank/DDBJ databases">
        <title>Trebonia kvetii gen.nov., sp.nov., a novel acidophilic actinobacterium, and proposal of the new actinobacterial family Treboniaceae fam. nov.</title>
        <authorList>
            <person name="Rapoport D."/>
            <person name="Sagova-Mareckova M."/>
            <person name="Sedlacek I."/>
            <person name="Provaznik J."/>
            <person name="Kralova S."/>
            <person name="Pavlinic D."/>
            <person name="Benes V."/>
            <person name="Kopecky J."/>
        </authorList>
    </citation>
    <scope>NUCLEOTIDE SEQUENCE [LARGE SCALE GENOMIC DNA]</scope>
    <source>
        <strain evidence="2 3">15Tr583</strain>
    </source>
</reference>
<dbReference type="AlphaFoldDB" id="A0A6P2BML2"/>
<dbReference type="EMBL" id="RPFW01000010">
    <property type="protein sequence ID" value="TVZ00202.1"/>
    <property type="molecule type" value="Genomic_DNA"/>
</dbReference>